<keyword evidence="3" id="KW-0804">Transcription</keyword>
<dbReference type="PRINTS" id="PR00455">
    <property type="entry name" value="HTHTETR"/>
</dbReference>
<keyword evidence="7" id="KW-1185">Reference proteome</keyword>
<evidence type="ECO:0000256" key="4">
    <source>
        <dbReference type="PROSITE-ProRule" id="PRU00335"/>
    </source>
</evidence>
<dbReference type="Pfam" id="PF00440">
    <property type="entry name" value="TetR_N"/>
    <property type="match status" value="1"/>
</dbReference>
<evidence type="ECO:0000313" key="7">
    <source>
        <dbReference type="Proteomes" id="UP000501568"/>
    </source>
</evidence>
<dbReference type="Pfam" id="PF17920">
    <property type="entry name" value="TetR_C_16"/>
    <property type="match status" value="1"/>
</dbReference>
<sequence>MTTASPRRRDAEATRARILAAAQREFSRQGYDRTGIRDIAAVAEVSSTLLLRYFESKAGLFEAALRGTMRLDPVLAEGRERFGAHLADLLLRDDLDVNPPVLIALSSGDPVAVEITARVTEEQLIRPLAEWLGGPDARARAVEITMLATGFVIYARQLPMLPGQRLEPGLQGWFAGAVQALVDGAPG</sequence>
<dbReference type="InterPro" id="IPR036271">
    <property type="entry name" value="Tet_transcr_reg_TetR-rel_C_sf"/>
</dbReference>
<organism evidence="6 7">
    <name type="scientific">Stakelama tenebrarum</name>
    <dbReference type="NCBI Taxonomy" id="2711215"/>
    <lineage>
        <taxon>Bacteria</taxon>
        <taxon>Pseudomonadati</taxon>
        <taxon>Pseudomonadota</taxon>
        <taxon>Alphaproteobacteria</taxon>
        <taxon>Sphingomonadales</taxon>
        <taxon>Sphingomonadaceae</taxon>
        <taxon>Stakelama</taxon>
    </lineage>
</organism>
<dbReference type="PROSITE" id="PS50977">
    <property type="entry name" value="HTH_TETR_2"/>
    <property type="match status" value="1"/>
</dbReference>
<keyword evidence="2 4" id="KW-0238">DNA-binding</keyword>
<dbReference type="EMBL" id="CP049109">
    <property type="protein sequence ID" value="QIG80753.1"/>
    <property type="molecule type" value="Genomic_DNA"/>
</dbReference>
<feature type="DNA-binding region" description="H-T-H motif" evidence="4">
    <location>
        <begin position="35"/>
        <end position="54"/>
    </location>
</feature>
<dbReference type="Gene3D" id="1.10.357.10">
    <property type="entry name" value="Tetracycline Repressor, domain 2"/>
    <property type="match status" value="1"/>
</dbReference>
<dbReference type="InterPro" id="IPR001647">
    <property type="entry name" value="HTH_TetR"/>
</dbReference>
<dbReference type="InterPro" id="IPR050109">
    <property type="entry name" value="HTH-type_TetR-like_transc_reg"/>
</dbReference>
<dbReference type="PANTHER" id="PTHR30055">
    <property type="entry name" value="HTH-TYPE TRANSCRIPTIONAL REGULATOR RUTR"/>
    <property type="match status" value="1"/>
</dbReference>
<dbReference type="KEGG" id="spzr:G5C33_13805"/>
<dbReference type="RefSeq" id="WP_165327761.1">
    <property type="nucleotide sequence ID" value="NZ_CP049109.1"/>
</dbReference>
<gene>
    <name evidence="6" type="ORF">G5C33_13805</name>
</gene>
<dbReference type="GO" id="GO:0000976">
    <property type="term" value="F:transcription cis-regulatory region binding"/>
    <property type="evidence" value="ECO:0007669"/>
    <property type="project" value="TreeGrafter"/>
</dbReference>
<evidence type="ECO:0000313" key="6">
    <source>
        <dbReference type="EMBL" id="QIG80753.1"/>
    </source>
</evidence>
<dbReference type="GO" id="GO:0003700">
    <property type="term" value="F:DNA-binding transcription factor activity"/>
    <property type="evidence" value="ECO:0007669"/>
    <property type="project" value="TreeGrafter"/>
</dbReference>
<dbReference type="Proteomes" id="UP000501568">
    <property type="component" value="Chromosome"/>
</dbReference>
<evidence type="ECO:0000256" key="1">
    <source>
        <dbReference type="ARBA" id="ARBA00023015"/>
    </source>
</evidence>
<protein>
    <submittedName>
        <fullName evidence="6">Helix-turn-helix transcriptional regulator</fullName>
    </submittedName>
</protein>
<dbReference type="InterPro" id="IPR009057">
    <property type="entry name" value="Homeodomain-like_sf"/>
</dbReference>
<evidence type="ECO:0000256" key="2">
    <source>
        <dbReference type="ARBA" id="ARBA00023125"/>
    </source>
</evidence>
<dbReference type="InterPro" id="IPR041678">
    <property type="entry name" value="TetR_C_16"/>
</dbReference>
<feature type="domain" description="HTH tetR-type" evidence="5">
    <location>
        <begin position="12"/>
        <end position="72"/>
    </location>
</feature>
<dbReference type="SUPFAM" id="SSF48498">
    <property type="entry name" value="Tetracyclin repressor-like, C-terminal domain"/>
    <property type="match status" value="1"/>
</dbReference>
<reference evidence="6 7" key="1">
    <citation type="submission" date="2020-02" db="EMBL/GenBank/DDBJ databases">
        <authorList>
            <person name="Zheng R.K."/>
            <person name="Sun C.M."/>
        </authorList>
    </citation>
    <scope>NUCLEOTIDE SEQUENCE [LARGE SCALE GENOMIC DNA]</scope>
    <source>
        <strain evidence="7">zrk23</strain>
    </source>
</reference>
<proteinExistence type="predicted"/>
<evidence type="ECO:0000256" key="3">
    <source>
        <dbReference type="ARBA" id="ARBA00023163"/>
    </source>
</evidence>
<evidence type="ECO:0000259" key="5">
    <source>
        <dbReference type="PROSITE" id="PS50977"/>
    </source>
</evidence>
<accession>A0A6G6Y853</accession>
<name>A0A6G6Y853_9SPHN</name>
<dbReference type="SUPFAM" id="SSF46689">
    <property type="entry name" value="Homeodomain-like"/>
    <property type="match status" value="1"/>
</dbReference>
<dbReference type="PANTHER" id="PTHR30055:SF234">
    <property type="entry name" value="HTH-TYPE TRANSCRIPTIONAL REGULATOR BETI"/>
    <property type="match status" value="1"/>
</dbReference>
<dbReference type="AlphaFoldDB" id="A0A6G6Y853"/>
<keyword evidence="1" id="KW-0805">Transcription regulation</keyword>